<dbReference type="SUPFAM" id="SSF110921">
    <property type="entry name" value="2-isopropylmalate synthase LeuA, allosteric (dimerisation) domain"/>
    <property type="match status" value="1"/>
</dbReference>
<dbReference type="AlphaFoldDB" id="D2RHQ3"/>
<evidence type="ECO:0000256" key="4">
    <source>
        <dbReference type="ARBA" id="ARBA00022679"/>
    </source>
</evidence>
<evidence type="ECO:0000256" key="3">
    <source>
        <dbReference type="ARBA" id="ARBA00022624"/>
    </source>
</evidence>
<name>D2RHQ3_ARCPA</name>
<evidence type="ECO:0000256" key="6">
    <source>
        <dbReference type="HAMAP-Rule" id="MF_01028"/>
    </source>
</evidence>
<evidence type="ECO:0000313" key="10">
    <source>
        <dbReference type="Proteomes" id="UP000001901"/>
    </source>
</evidence>
<dbReference type="SUPFAM" id="SSF51569">
    <property type="entry name" value="Aldolase"/>
    <property type="match status" value="1"/>
</dbReference>
<dbReference type="InterPro" id="IPR024890">
    <property type="entry name" value="Citramalate_synthase_CimA"/>
</dbReference>
<comment type="function">
    <text evidence="6">Catalyzes the condensation of pyruvate and acetyl-coenzyme A to form (R)-citramalate.</text>
</comment>
<dbReference type="NCBIfam" id="TIGR02090">
    <property type="entry name" value="LEU1_arch"/>
    <property type="match status" value="1"/>
</dbReference>
<dbReference type="HAMAP" id="MF_01028">
    <property type="entry name" value="CimA"/>
    <property type="match status" value="1"/>
</dbReference>
<keyword evidence="4 6" id="KW-0808">Transferase</keyword>
<dbReference type="InterPro" id="IPR013785">
    <property type="entry name" value="Aldolase_TIM"/>
</dbReference>
<dbReference type="PaxDb" id="572546-Arcpr_0765"/>
<sequence length="529" mass="57562">MLRILDTTLRDGEQTPGVSLTVEQKLIIAQALDDLGVDVIEAGTAIAGEEEFRAVKEIANAGLKAEICSFARIKEIDIDAVANADADSVFMVAPSSDIHIKTKFPNKSGDDIIEMSVKAVEYAKERGLIVEFGAEDSSRANLNFVKALFRAVLDAGADRLTFTDTVGVLTPEKAECIMRELTSEFNVPIAFHGHNDFGLATANTIFAVKGGAREIHVTINGLGERAGNAPLEEVVLALETFYGIKTKIRKEKIYDTSKLVEALTRFPIALNKPIVGYNAFMHESGIHTSALLRNAKAYEPISPEMIGRKRAIVHGKHSGKASIMRLIEELGYEASGEQVKEIMKRIKEMEGRGQKVMGSDLIKIIEEVLKVKKGKKIVLKGLNVVCGKSGTSPHASIKICLNGEDIEATALGKGPFDASIRALKNALKEYANKSGDKAVGELVNVKLVNYKANAIIDDKVIEYIEKLVEKNPKLSGLVEKIRIMTGTDAPVDVIIQLEKDDRVVTAIGRSTDIIHASVEAYIECLNKLI</sequence>
<dbReference type="Proteomes" id="UP000001901">
    <property type="component" value="Chromosome"/>
</dbReference>
<dbReference type="Pfam" id="PF08502">
    <property type="entry name" value="LeuA_dimer"/>
    <property type="match status" value="2"/>
</dbReference>
<dbReference type="GeneID" id="8739425"/>
<dbReference type="Pfam" id="PF22617">
    <property type="entry name" value="HCS_D2"/>
    <property type="match status" value="1"/>
</dbReference>
<organism evidence="9 10">
    <name type="scientific">Archaeoglobus profundus (strain DSM 5631 / JCM 9629 / NBRC 100127 / Av18)</name>
    <dbReference type="NCBI Taxonomy" id="572546"/>
    <lineage>
        <taxon>Archaea</taxon>
        <taxon>Methanobacteriati</taxon>
        <taxon>Methanobacteriota</taxon>
        <taxon>Archaeoglobi</taxon>
        <taxon>Archaeoglobales</taxon>
        <taxon>Archaeoglobaceae</taxon>
        <taxon>Archaeoglobus</taxon>
    </lineage>
</organism>
<comment type="catalytic activity">
    <reaction evidence="6">
        <text>pyruvate + acetyl-CoA + H2O = (3R)-citramalate + CoA + H(+)</text>
        <dbReference type="Rhea" id="RHEA:19045"/>
        <dbReference type="ChEBI" id="CHEBI:15361"/>
        <dbReference type="ChEBI" id="CHEBI:15377"/>
        <dbReference type="ChEBI" id="CHEBI:15378"/>
        <dbReference type="ChEBI" id="CHEBI:30934"/>
        <dbReference type="ChEBI" id="CHEBI:57287"/>
        <dbReference type="ChEBI" id="CHEBI:57288"/>
        <dbReference type="EC" id="2.3.3.21"/>
    </reaction>
</comment>
<dbReference type="UniPathway" id="UPA00047">
    <property type="reaction ID" value="UER00066"/>
</dbReference>
<dbReference type="Pfam" id="PF00682">
    <property type="entry name" value="HMGL-like"/>
    <property type="match status" value="1"/>
</dbReference>
<evidence type="ECO:0000313" key="9">
    <source>
        <dbReference type="EMBL" id="ADB57828.1"/>
    </source>
</evidence>
<dbReference type="FunFam" id="1.10.238.260:FF:000001">
    <property type="entry name" value="2-isopropylmalate synthase"/>
    <property type="match status" value="1"/>
</dbReference>
<dbReference type="Gene3D" id="1.10.238.260">
    <property type="match status" value="1"/>
</dbReference>
<dbReference type="InterPro" id="IPR011830">
    <property type="entry name" value="LEU1_arch"/>
</dbReference>
<keyword evidence="3 6" id="KW-0412">Isoleucine biosynthesis</keyword>
<dbReference type="GO" id="GO:0003852">
    <property type="term" value="F:2-isopropylmalate synthase activity"/>
    <property type="evidence" value="ECO:0007669"/>
    <property type="project" value="InterPro"/>
</dbReference>
<evidence type="ECO:0000256" key="2">
    <source>
        <dbReference type="ARBA" id="ARBA00022605"/>
    </source>
</evidence>
<evidence type="ECO:0000259" key="8">
    <source>
        <dbReference type="PROSITE" id="PS50991"/>
    </source>
</evidence>
<dbReference type="GO" id="GO:0009097">
    <property type="term" value="P:isoleucine biosynthetic process"/>
    <property type="evidence" value="ECO:0007669"/>
    <property type="project" value="UniProtKB-UniRule"/>
</dbReference>
<dbReference type="PROSITE" id="PS50991">
    <property type="entry name" value="PYR_CT"/>
    <property type="match status" value="1"/>
</dbReference>
<dbReference type="InterPro" id="IPR054691">
    <property type="entry name" value="LeuA/HCS_post-cat"/>
</dbReference>
<dbReference type="PANTHER" id="PTHR42880">
    <property type="entry name" value="HOMOCITRATE SYNTHASE"/>
    <property type="match status" value="1"/>
</dbReference>
<dbReference type="RefSeq" id="WP_012940164.1">
    <property type="nucleotide sequence ID" value="NC_013741.1"/>
</dbReference>
<dbReference type="InterPro" id="IPR013709">
    <property type="entry name" value="2-isopropylmalate_synth_dimer"/>
</dbReference>
<dbReference type="OrthoDB" id="6555at2157"/>
<dbReference type="Gene3D" id="3.30.160.270">
    <property type="match status" value="1"/>
</dbReference>
<evidence type="ECO:0000256" key="1">
    <source>
        <dbReference type="ARBA" id="ARBA00006154"/>
    </source>
</evidence>
<reference evidence="9 10" key="1">
    <citation type="journal article" date="2010" name="Stand. Genomic Sci.">
        <title>Complete genome sequence of Archaeoglobus profundus type strain (AV18).</title>
        <authorList>
            <person name="von Jan M."/>
            <person name="Lapidus A."/>
            <person name="Del Rio T.G."/>
            <person name="Copeland A."/>
            <person name="Tice H."/>
            <person name="Cheng J.F."/>
            <person name="Lucas S."/>
            <person name="Chen F."/>
            <person name="Nolan M."/>
            <person name="Goodwin L."/>
            <person name="Han C."/>
            <person name="Pitluck S."/>
            <person name="Liolios K."/>
            <person name="Ivanova N."/>
            <person name="Mavromatis K."/>
            <person name="Ovchinnikova G."/>
            <person name="Chertkov O."/>
            <person name="Pati A."/>
            <person name="Chen A."/>
            <person name="Palaniappan K."/>
            <person name="Land M."/>
            <person name="Hauser L."/>
            <person name="Chang Y.J."/>
            <person name="Jeffries C.D."/>
            <person name="Saunders E."/>
            <person name="Brettin T."/>
            <person name="Detter J.C."/>
            <person name="Chain P."/>
            <person name="Eichinger K."/>
            <person name="Huber H."/>
            <person name="Spring S."/>
            <person name="Rohde M."/>
            <person name="Goker M."/>
            <person name="Wirth R."/>
            <person name="Woyke T."/>
            <person name="Bristow J."/>
            <person name="Eisen J.A."/>
            <person name="Markowitz V."/>
            <person name="Hugenholtz P."/>
            <person name="Kyrpides N.C."/>
            <person name="Klenk H.P."/>
        </authorList>
    </citation>
    <scope>NUCLEOTIDE SEQUENCE [LARGE SCALE GENOMIC DNA]</scope>
    <source>
        <strain evidence="10">DSM 5631 / JCM 9629 / NBRC 100127 / Av18</strain>
    </source>
</reference>
<dbReference type="HOGENOM" id="CLU_022158_0_1_2"/>
<keyword evidence="2 6" id="KW-0028">Amino-acid biosynthesis</keyword>
<dbReference type="KEGG" id="apo:Arcpr_0765"/>
<dbReference type="GO" id="GO:0043714">
    <property type="term" value="F:(R)-citramalate synthase activity"/>
    <property type="evidence" value="ECO:0007669"/>
    <property type="project" value="UniProtKB-EC"/>
</dbReference>
<comment type="similarity">
    <text evidence="1 6 7">Belongs to the alpha-IPM synthase/homocitrate synthase family.</text>
</comment>
<keyword evidence="5 6" id="KW-0100">Branched-chain amino acid biosynthesis</keyword>
<evidence type="ECO:0000256" key="7">
    <source>
        <dbReference type="RuleBase" id="RU003523"/>
    </source>
</evidence>
<dbReference type="Gene3D" id="3.20.20.70">
    <property type="entry name" value="Aldolase class I"/>
    <property type="match status" value="1"/>
</dbReference>
<dbReference type="InterPro" id="IPR002034">
    <property type="entry name" value="AIPM/Hcit_synth_CS"/>
</dbReference>
<accession>D2RHQ3</accession>
<gene>
    <name evidence="6" type="primary">cimA</name>
    <name evidence="9" type="ordered locus">Arcpr_0765</name>
</gene>
<dbReference type="PANTHER" id="PTHR42880:SF2">
    <property type="entry name" value="(R)-CITRAMALATE SYNTHASE CIMA"/>
    <property type="match status" value="1"/>
</dbReference>
<keyword evidence="10" id="KW-1185">Reference proteome</keyword>
<dbReference type="InterPro" id="IPR036230">
    <property type="entry name" value="LeuA_allosteric_dom_sf"/>
</dbReference>
<comment type="subunit">
    <text evidence="6">Homodimer.</text>
</comment>
<dbReference type="PROSITE" id="PS00816">
    <property type="entry name" value="AIPM_HOMOCIT_SYNTH_2"/>
    <property type="match status" value="1"/>
</dbReference>
<dbReference type="FunFam" id="3.20.20.70:FF:000010">
    <property type="entry name" value="2-isopropylmalate synthase"/>
    <property type="match status" value="1"/>
</dbReference>
<dbReference type="STRING" id="572546.Arcpr_0765"/>
<dbReference type="CDD" id="cd07940">
    <property type="entry name" value="DRE_TIM_IPMS"/>
    <property type="match status" value="1"/>
</dbReference>
<comment type="pathway">
    <text evidence="6">Amino-acid biosynthesis; L-isoleucine biosynthesis; 2-oxobutanoate from pyruvate: step 1/3.</text>
</comment>
<evidence type="ECO:0000256" key="5">
    <source>
        <dbReference type="ARBA" id="ARBA00023304"/>
    </source>
</evidence>
<proteinExistence type="inferred from homology"/>
<protein>
    <recommendedName>
        <fullName evidence="6">Putative (R)-citramalate synthase CimA</fullName>
        <ecNumber evidence="6">2.3.3.21</ecNumber>
    </recommendedName>
</protein>
<dbReference type="SMART" id="SM00917">
    <property type="entry name" value="LeuA_dimer"/>
    <property type="match status" value="1"/>
</dbReference>
<dbReference type="EC" id="2.3.3.21" evidence="6"/>
<dbReference type="GO" id="GO:0009098">
    <property type="term" value="P:L-leucine biosynthetic process"/>
    <property type="evidence" value="ECO:0007669"/>
    <property type="project" value="InterPro"/>
</dbReference>
<dbReference type="eggNOG" id="arCOG02092">
    <property type="taxonomic scope" value="Archaea"/>
</dbReference>
<feature type="domain" description="Pyruvate carboxyltransferase" evidence="8">
    <location>
        <begin position="2"/>
        <end position="254"/>
    </location>
</feature>
<dbReference type="InterPro" id="IPR000891">
    <property type="entry name" value="PYR_CT"/>
</dbReference>
<dbReference type="PROSITE" id="PS00815">
    <property type="entry name" value="AIPM_HOMOCIT_SYNTH_1"/>
    <property type="match status" value="1"/>
</dbReference>
<dbReference type="EMBL" id="CP001857">
    <property type="protein sequence ID" value="ADB57828.1"/>
    <property type="molecule type" value="Genomic_DNA"/>
</dbReference>